<evidence type="ECO:0000256" key="8">
    <source>
        <dbReference type="ARBA" id="ARBA00022842"/>
    </source>
</evidence>
<dbReference type="SUPFAM" id="SSF53098">
    <property type="entry name" value="Ribonuclease H-like"/>
    <property type="match status" value="1"/>
</dbReference>
<comment type="subunit">
    <text evidence="13">Homodimer which binds Holliday junction (HJ) DNA. The HJ becomes 2-fold symmetrical on binding to RuvC with unstacked arms; it has a different conformation from HJ DNA in complex with RuvA. In the full resolvosome a probable DNA-RuvA(4)-RuvB(12)-RuvC(2) complex forms which resolves the HJ.</text>
</comment>
<comment type="subcellular location">
    <subcellularLocation>
        <location evidence="13">Cytoplasm</location>
    </subcellularLocation>
</comment>
<dbReference type="GO" id="GO:0000287">
    <property type="term" value="F:magnesium ion binding"/>
    <property type="evidence" value="ECO:0007669"/>
    <property type="project" value="UniProtKB-UniRule"/>
</dbReference>
<dbReference type="NCBIfam" id="TIGR00228">
    <property type="entry name" value="ruvC"/>
    <property type="match status" value="1"/>
</dbReference>
<dbReference type="GO" id="GO:0006310">
    <property type="term" value="P:DNA recombination"/>
    <property type="evidence" value="ECO:0007669"/>
    <property type="project" value="UniProtKB-UniRule"/>
</dbReference>
<keyword evidence="8 13" id="KW-0460">Magnesium</keyword>
<protein>
    <recommendedName>
        <fullName evidence="13 14">Crossover junction endodeoxyribonuclease RuvC</fullName>
        <ecNumber evidence="13 14">3.1.21.10</ecNumber>
    </recommendedName>
    <alternativeName>
        <fullName evidence="13">Holliday junction nuclease RuvC</fullName>
    </alternativeName>
    <alternativeName>
        <fullName evidence="13">Holliday junction resolvase RuvC</fullName>
    </alternativeName>
</protein>
<dbReference type="EMBL" id="LN649255">
    <property type="protein sequence ID" value="CEI58770.1"/>
    <property type="molecule type" value="Genomic_DNA"/>
</dbReference>
<keyword evidence="7 13" id="KW-0378">Hydrolase</keyword>
<evidence type="ECO:0000256" key="13">
    <source>
        <dbReference type="HAMAP-Rule" id="MF_00034"/>
    </source>
</evidence>
<dbReference type="FunFam" id="3.30.420.10:FF:000002">
    <property type="entry name" value="Crossover junction endodeoxyribonuclease RuvC"/>
    <property type="match status" value="1"/>
</dbReference>
<evidence type="ECO:0000256" key="7">
    <source>
        <dbReference type="ARBA" id="ARBA00022801"/>
    </source>
</evidence>
<dbReference type="PRINTS" id="PR00696">
    <property type="entry name" value="RSOLVASERUVC"/>
</dbReference>
<dbReference type="PANTHER" id="PTHR30194:SF3">
    <property type="entry name" value="CROSSOVER JUNCTION ENDODEOXYRIBONUCLEASE RUVC"/>
    <property type="match status" value="1"/>
</dbReference>
<feature type="binding site" evidence="13">
    <location>
        <position position="7"/>
    </location>
    <ligand>
        <name>Mg(2+)</name>
        <dbReference type="ChEBI" id="CHEBI:18420"/>
        <label>1</label>
    </ligand>
</feature>
<dbReference type="Gene3D" id="3.30.420.10">
    <property type="entry name" value="Ribonuclease H-like superfamily/Ribonuclease H"/>
    <property type="match status" value="1"/>
</dbReference>
<proteinExistence type="inferred from homology"/>
<dbReference type="GO" id="GO:0003677">
    <property type="term" value="F:DNA binding"/>
    <property type="evidence" value="ECO:0007669"/>
    <property type="project" value="UniProtKB-KW"/>
</dbReference>
<evidence type="ECO:0000313" key="16">
    <source>
        <dbReference type="Proteomes" id="UP000032800"/>
    </source>
</evidence>
<dbReference type="HAMAP" id="MF_00034">
    <property type="entry name" value="RuvC"/>
    <property type="match status" value="1"/>
</dbReference>
<evidence type="ECO:0000256" key="1">
    <source>
        <dbReference type="ARBA" id="ARBA00009518"/>
    </source>
</evidence>
<dbReference type="KEGG" id="plc:PAD_208"/>
<gene>
    <name evidence="13 15" type="primary">ruvC</name>
    <name evidence="15" type="ORF">PAD_208</name>
</gene>
<dbReference type="GO" id="GO:0005737">
    <property type="term" value="C:cytoplasm"/>
    <property type="evidence" value="ECO:0007669"/>
    <property type="project" value="UniProtKB-SubCell"/>
</dbReference>
<organism evidence="15 16">
    <name type="scientific">Candidatus Portiera aleyrodidarum</name>
    <name type="common">primary endosymbiont of Bemisia tabaci</name>
    <dbReference type="NCBI Taxonomy" id="91844"/>
    <lineage>
        <taxon>Bacteria</taxon>
        <taxon>Pseudomonadati</taxon>
        <taxon>Pseudomonadota</taxon>
        <taxon>Gammaproteobacteria</taxon>
        <taxon>Candidatus Johnevansiales</taxon>
        <taxon>Candidatus Johnevansiaceae</taxon>
        <taxon>Candidatus Portiera</taxon>
    </lineage>
</organism>
<dbReference type="AlphaFoldDB" id="A0A8D9NAY5"/>
<dbReference type="GO" id="GO:0008821">
    <property type="term" value="F:crossover junction DNA endonuclease activity"/>
    <property type="evidence" value="ECO:0007669"/>
    <property type="project" value="UniProtKB-UniRule"/>
</dbReference>
<keyword evidence="2 13" id="KW-0963">Cytoplasm</keyword>
<dbReference type="EC" id="3.1.21.10" evidence="13 14"/>
<accession>A0A8D9NAY5</accession>
<keyword evidence="6 13" id="KW-0227">DNA damage</keyword>
<dbReference type="PANTHER" id="PTHR30194">
    <property type="entry name" value="CROSSOVER JUNCTION ENDODEOXYRIBONUCLEASE RUVC"/>
    <property type="match status" value="1"/>
</dbReference>
<dbReference type="Pfam" id="PF02075">
    <property type="entry name" value="RuvC"/>
    <property type="match status" value="1"/>
</dbReference>
<reference evidence="15 16" key="1">
    <citation type="journal article" date="2015" name="Genome Biol. Evol.">
        <title>Genome evolution in the primary endosymbiont of whiteflies sheds light on their divergence.</title>
        <authorList>
            <person name="Santos-Garcia D."/>
            <person name="Vargas-Chavez C."/>
            <person name="Moya A."/>
            <person name="Latorre A."/>
            <person name="Silva"/>
            <person name="F J."/>
        </authorList>
    </citation>
    <scope>NUCLEOTIDE SEQUENCE [LARGE SCALE GENOMIC DNA]</scope>
    <source>
        <strain evidence="16">AD-VLC</strain>
    </source>
</reference>
<evidence type="ECO:0000256" key="10">
    <source>
        <dbReference type="ARBA" id="ARBA00023172"/>
    </source>
</evidence>
<sequence length="166" mass="18881">MIFLGLDPGLIRPGFGLIKIKDYPYYIDSGYINIIKINSLSKKLKFLYSGISEIISNYCPSEVAIEETFISKKKNIFKNLKLIQARGTALVCAANHNIPVSEYSSRLIKQCLTGSGASNKINLKKMVYSYLNLRYINSYDALDAIAVALTHYFKYKNKLNNKKYEK</sequence>
<keyword evidence="11 13" id="KW-0234">DNA repair</keyword>
<dbReference type="InterPro" id="IPR012337">
    <property type="entry name" value="RNaseH-like_sf"/>
</dbReference>
<dbReference type="InterPro" id="IPR002176">
    <property type="entry name" value="X-over_junc_endoDNase_RuvC"/>
</dbReference>
<evidence type="ECO:0000256" key="14">
    <source>
        <dbReference type="NCBIfam" id="TIGR00228"/>
    </source>
</evidence>
<evidence type="ECO:0000256" key="9">
    <source>
        <dbReference type="ARBA" id="ARBA00023125"/>
    </source>
</evidence>
<evidence type="ECO:0000256" key="2">
    <source>
        <dbReference type="ARBA" id="ARBA00022490"/>
    </source>
</evidence>
<feature type="active site" evidence="13">
    <location>
        <position position="7"/>
    </location>
</feature>
<dbReference type="Proteomes" id="UP000032800">
    <property type="component" value="Chromosome I"/>
</dbReference>
<dbReference type="RefSeq" id="WP_219848617.1">
    <property type="nucleotide sequence ID" value="NZ_LN649255.1"/>
</dbReference>
<evidence type="ECO:0000256" key="11">
    <source>
        <dbReference type="ARBA" id="ARBA00023204"/>
    </source>
</evidence>
<keyword evidence="10 13" id="KW-0233">DNA recombination</keyword>
<evidence type="ECO:0000256" key="6">
    <source>
        <dbReference type="ARBA" id="ARBA00022763"/>
    </source>
</evidence>
<keyword evidence="9 13" id="KW-0238">DNA-binding</keyword>
<dbReference type="InterPro" id="IPR036397">
    <property type="entry name" value="RNaseH_sf"/>
</dbReference>
<keyword evidence="3 13" id="KW-0540">Nuclease</keyword>
<dbReference type="GO" id="GO:0006281">
    <property type="term" value="P:DNA repair"/>
    <property type="evidence" value="ECO:0007669"/>
    <property type="project" value="UniProtKB-UniRule"/>
</dbReference>
<evidence type="ECO:0000256" key="12">
    <source>
        <dbReference type="ARBA" id="ARBA00029354"/>
    </source>
</evidence>
<feature type="binding site" evidence="13">
    <location>
        <position position="66"/>
    </location>
    <ligand>
        <name>Mg(2+)</name>
        <dbReference type="ChEBI" id="CHEBI:18420"/>
        <label>2</label>
    </ligand>
</feature>
<feature type="binding site" evidence="13">
    <location>
        <position position="140"/>
    </location>
    <ligand>
        <name>Mg(2+)</name>
        <dbReference type="ChEBI" id="CHEBI:18420"/>
        <label>1</label>
    </ligand>
</feature>
<evidence type="ECO:0000256" key="4">
    <source>
        <dbReference type="ARBA" id="ARBA00022723"/>
    </source>
</evidence>
<keyword evidence="4 13" id="KW-0479">Metal-binding</keyword>
<dbReference type="GO" id="GO:0048476">
    <property type="term" value="C:Holliday junction resolvase complex"/>
    <property type="evidence" value="ECO:0007669"/>
    <property type="project" value="UniProtKB-UniRule"/>
</dbReference>
<comment type="similarity">
    <text evidence="1 13">Belongs to the RuvC family.</text>
</comment>
<comment type="cofactor">
    <cofactor evidence="13">
        <name>Mg(2+)</name>
        <dbReference type="ChEBI" id="CHEBI:18420"/>
    </cofactor>
    <text evidence="13">Binds 2 Mg(2+) ion per subunit.</text>
</comment>
<comment type="function">
    <text evidence="13">The RuvA-RuvB-RuvC complex processes Holliday junction (HJ) DNA during genetic recombination and DNA repair. Endonuclease that resolves HJ intermediates. Cleaves cruciform DNA by making single-stranded nicks across the HJ at symmetrical positions within the homologous arms, yielding a 5'-phosphate and a 3'-hydroxyl group; requires a central core of homology in the junction. The consensus cleavage sequence is 5'-(A/T)TT(C/G)-3'. Cleavage occurs on the 3'-side of the TT dinucleotide at the point of strand exchange. HJ branch migration catalyzed by RuvA-RuvB allows RuvC to scan DNA until it finds its consensus sequence, where it cleaves and resolves the cruciform DNA.</text>
</comment>
<name>A0A8D9NAY5_9GAMM</name>
<keyword evidence="5 13" id="KW-0255">Endonuclease</keyword>
<evidence type="ECO:0000313" key="15">
    <source>
        <dbReference type="EMBL" id="CEI58770.1"/>
    </source>
</evidence>
<feature type="active site" evidence="13">
    <location>
        <position position="66"/>
    </location>
</feature>
<feature type="active site" evidence="13">
    <location>
        <position position="140"/>
    </location>
</feature>
<dbReference type="CDD" id="cd16962">
    <property type="entry name" value="RuvC"/>
    <property type="match status" value="1"/>
</dbReference>
<evidence type="ECO:0000256" key="5">
    <source>
        <dbReference type="ARBA" id="ARBA00022759"/>
    </source>
</evidence>
<comment type="catalytic activity">
    <reaction evidence="12 13">
        <text>Endonucleolytic cleavage at a junction such as a reciprocal single-stranded crossover between two homologous DNA duplexes (Holliday junction).</text>
        <dbReference type="EC" id="3.1.21.10"/>
    </reaction>
</comment>
<evidence type="ECO:0000256" key="3">
    <source>
        <dbReference type="ARBA" id="ARBA00022722"/>
    </source>
</evidence>